<evidence type="ECO:0000313" key="2">
    <source>
        <dbReference type="EMBL" id="KAH8030080.1"/>
    </source>
</evidence>
<evidence type="ECO:0000256" key="1">
    <source>
        <dbReference type="RuleBase" id="RU364123"/>
    </source>
</evidence>
<comment type="caution">
    <text evidence="2">The sequence shown here is derived from an EMBL/GenBank/DDBJ whole genome shotgun (WGS) entry which is preliminary data.</text>
</comment>
<keyword evidence="1" id="KW-1003">Cell membrane</keyword>
<comment type="pathway">
    <text evidence="1">Glycan biosynthesis; glycogen metabolism.</text>
</comment>
<dbReference type="GO" id="GO:0005886">
    <property type="term" value="C:plasma membrane"/>
    <property type="evidence" value="ECO:0007669"/>
    <property type="project" value="UniProtKB-SubCell"/>
</dbReference>
<dbReference type="GO" id="GO:0005977">
    <property type="term" value="P:glycogen metabolic process"/>
    <property type="evidence" value="ECO:0007669"/>
    <property type="project" value="UniProtKB-KW"/>
</dbReference>
<name>A0A9J6E7I7_RHIMP</name>
<comment type="function">
    <text evidence="1">Phosphorylase b kinase catalyzes the phosphorylation of serine in certain substrates, including troponin I.</text>
</comment>
<dbReference type="GO" id="GO:0005964">
    <property type="term" value="C:phosphorylase kinase complex"/>
    <property type="evidence" value="ECO:0007669"/>
    <property type="project" value="TreeGrafter"/>
</dbReference>
<gene>
    <name evidence="2" type="ORF">HPB51_006512</name>
</gene>
<organism evidence="2 3">
    <name type="scientific">Rhipicephalus microplus</name>
    <name type="common">Cattle tick</name>
    <name type="synonym">Boophilus microplus</name>
    <dbReference type="NCBI Taxonomy" id="6941"/>
    <lineage>
        <taxon>Eukaryota</taxon>
        <taxon>Metazoa</taxon>
        <taxon>Ecdysozoa</taxon>
        <taxon>Arthropoda</taxon>
        <taxon>Chelicerata</taxon>
        <taxon>Arachnida</taxon>
        <taxon>Acari</taxon>
        <taxon>Parasitiformes</taxon>
        <taxon>Ixodida</taxon>
        <taxon>Ixodoidea</taxon>
        <taxon>Ixodidae</taxon>
        <taxon>Rhipicephalinae</taxon>
        <taxon>Rhipicephalus</taxon>
        <taxon>Boophilus</taxon>
    </lineage>
</organism>
<reference evidence="2" key="1">
    <citation type="journal article" date="2020" name="Cell">
        <title>Large-Scale Comparative Analyses of Tick Genomes Elucidate Their Genetic Diversity and Vector Capacities.</title>
        <authorList>
            <consortium name="Tick Genome and Microbiome Consortium (TIGMIC)"/>
            <person name="Jia N."/>
            <person name="Wang J."/>
            <person name="Shi W."/>
            <person name="Du L."/>
            <person name="Sun Y."/>
            <person name="Zhan W."/>
            <person name="Jiang J.F."/>
            <person name="Wang Q."/>
            <person name="Zhang B."/>
            <person name="Ji P."/>
            <person name="Bell-Sakyi L."/>
            <person name="Cui X.M."/>
            <person name="Yuan T.T."/>
            <person name="Jiang B.G."/>
            <person name="Yang W.F."/>
            <person name="Lam T.T."/>
            <person name="Chang Q.C."/>
            <person name="Ding S.J."/>
            <person name="Wang X.J."/>
            <person name="Zhu J.G."/>
            <person name="Ruan X.D."/>
            <person name="Zhao L."/>
            <person name="Wei J.T."/>
            <person name="Ye R.Z."/>
            <person name="Que T.C."/>
            <person name="Du C.H."/>
            <person name="Zhou Y.H."/>
            <person name="Cheng J.X."/>
            <person name="Dai P.F."/>
            <person name="Guo W.B."/>
            <person name="Han X.H."/>
            <person name="Huang E.J."/>
            <person name="Li L.F."/>
            <person name="Wei W."/>
            <person name="Gao Y.C."/>
            <person name="Liu J.Z."/>
            <person name="Shao H.Z."/>
            <person name="Wang X."/>
            <person name="Wang C.C."/>
            <person name="Yang T.C."/>
            <person name="Huo Q.B."/>
            <person name="Li W."/>
            <person name="Chen H.Y."/>
            <person name="Chen S.E."/>
            <person name="Zhou L.G."/>
            <person name="Ni X.B."/>
            <person name="Tian J.H."/>
            <person name="Sheng Y."/>
            <person name="Liu T."/>
            <person name="Pan Y.S."/>
            <person name="Xia L.Y."/>
            <person name="Li J."/>
            <person name="Zhao F."/>
            <person name="Cao W.C."/>
        </authorList>
    </citation>
    <scope>NUCLEOTIDE SEQUENCE</scope>
    <source>
        <strain evidence="2">Rmic-2018</strain>
    </source>
</reference>
<comment type="similarity">
    <text evidence="1">Belongs to the phosphorylase b kinase regulatory chain family.</text>
</comment>
<dbReference type="PANTHER" id="PTHR10749">
    <property type="entry name" value="PHOSPHORYLASE B KINASE REGULATORY SUBUNIT"/>
    <property type="match status" value="1"/>
</dbReference>
<keyword evidence="1" id="KW-0119">Carbohydrate metabolism</keyword>
<dbReference type="AlphaFoldDB" id="A0A9J6E7I7"/>
<accession>A0A9J6E7I7</accession>
<dbReference type="EMBL" id="JABSTU010000005">
    <property type="protein sequence ID" value="KAH8030080.1"/>
    <property type="molecule type" value="Genomic_DNA"/>
</dbReference>
<keyword evidence="1" id="KW-0112">Calmodulin-binding</keyword>
<reference evidence="2" key="2">
    <citation type="submission" date="2021-09" db="EMBL/GenBank/DDBJ databases">
        <authorList>
            <person name="Jia N."/>
            <person name="Wang J."/>
            <person name="Shi W."/>
            <person name="Du L."/>
            <person name="Sun Y."/>
            <person name="Zhan W."/>
            <person name="Jiang J."/>
            <person name="Wang Q."/>
            <person name="Zhang B."/>
            <person name="Ji P."/>
            <person name="Sakyi L.B."/>
            <person name="Cui X."/>
            <person name="Yuan T."/>
            <person name="Jiang B."/>
            <person name="Yang W."/>
            <person name="Lam T.T.-Y."/>
            <person name="Chang Q."/>
            <person name="Ding S."/>
            <person name="Wang X."/>
            <person name="Zhu J."/>
            <person name="Ruan X."/>
            <person name="Zhao L."/>
            <person name="Wei J."/>
            <person name="Que T."/>
            <person name="Du C."/>
            <person name="Cheng J."/>
            <person name="Dai P."/>
            <person name="Han X."/>
            <person name="Huang E."/>
            <person name="Gao Y."/>
            <person name="Liu J."/>
            <person name="Shao H."/>
            <person name="Ye R."/>
            <person name="Li L."/>
            <person name="Wei W."/>
            <person name="Wang X."/>
            <person name="Wang C."/>
            <person name="Huo Q."/>
            <person name="Li W."/>
            <person name="Guo W."/>
            <person name="Chen H."/>
            <person name="Chen S."/>
            <person name="Zhou L."/>
            <person name="Zhou L."/>
            <person name="Ni X."/>
            <person name="Tian J."/>
            <person name="Zhou Y."/>
            <person name="Sheng Y."/>
            <person name="Liu T."/>
            <person name="Pan Y."/>
            <person name="Xia L."/>
            <person name="Li J."/>
            <person name="Zhao F."/>
            <person name="Cao W."/>
        </authorList>
    </citation>
    <scope>NUCLEOTIDE SEQUENCE</scope>
    <source>
        <strain evidence="2">Rmic-2018</strain>
        <tissue evidence="2">Larvae</tissue>
    </source>
</reference>
<keyword evidence="1" id="KW-0449">Lipoprotein</keyword>
<proteinExistence type="inferred from homology"/>
<dbReference type="GO" id="GO:0005516">
    <property type="term" value="F:calmodulin binding"/>
    <property type="evidence" value="ECO:0007669"/>
    <property type="project" value="UniProtKB-KW"/>
</dbReference>
<sequence>MFDNIECEWPLFFCYFIIDACFRDDRNTAEEYSELLDRLLIKTDTGLKLVPEMYAVPADAVNQEYEQPHTQGRIPVGEIPFISFKRPELVIQVVLLAENSEVKDEIASIYPNIQTVAEVHSYEVHPARVLGDLYSYLGKNHKMGLSGRLSKDVGLGATSKIYQLKDRTFVFTPQNLDSREFHLANDMDLFSSTLRSDVAMLHAHWKVPGRPTMVVTLGSREIIDGKVPGSLRQTIKKLVSGYVHGTRVCVSRMGEFFSTSCMVSLEFLSSYETGEPDVVPVPIHDYLDNETGFSVYLLSPGSSPLAGQVTHLHRTPAMLLVVEVVRPPPVSSSGRDR</sequence>
<keyword evidence="1" id="KW-0472">Membrane</keyword>
<dbReference type="InterPro" id="IPR008734">
    <property type="entry name" value="PHK_A/B_su"/>
</dbReference>
<keyword evidence="1" id="KW-0636">Prenylation</keyword>
<comment type="subcellular location">
    <subcellularLocation>
        <location evidence="1">Cell membrane</location>
        <topology evidence="1">Lipid-anchor</topology>
        <orientation evidence="1">Cytoplasmic side</orientation>
    </subcellularLocation>
</comment>
<keyword evidence="1" id="KW-0321">Glycogen metabolism</keyword>
<protein>
    <recommendedName>
        <fullName evidence="1">Phosphorylase b kinase regulatory subunit</fullName>
    </recommendedName>
</protein>
<dbReference type="PANTHER" id="PTHR10749:SF7">
    <property type="entry name" value="PHOSPHORYLASE B KINASE REGULATORY SUBUNIT ALPHA-RELATED"/>
    <property type="match status" value="1"/>
</dbReference>
<keyword evidence="3" id="KW-1185">Reference proteome</keyword>
<evidence type="ECO:0000313" key="3">
    <source>
        <dbReference type="Proteomes" id="UP000821866"/>
    </source>
</evidence>
<dbReference type="VEuPathDB" id="VectorBase:LOC119174300"/>
<dbReference type="Proteomes" id="UP000821866">
    <property type="component" value="Chromosome 3"/>
</dbReference>